<protein>
    <submittedName>
        <fullName evidence="2">Uncharacterized protein</fullName>
    </submittedName>
</protein>
<keyword evidence="1" id="KW-0472">Membrane</keyword>
<evidence type="ECO:0000313" key="2">
    <source>
        <dbReference type="EMBL" id="KAJ8402290.1"/>
    </source>
</evidence>
<proteinExistence type="predicted"/>
<evidence type="ECO:0000313" key="3">
    <source>
        <dbReference type="Proteomes" id="UP001221898"/>
    </source>
</evidence>
<accession>A0AAD7SGU7</accession>
<keyword evidence="1" id="KW-0812">Transmembrane</keyword>
<dbReference type="Proteomes" id="UP001221898">
    <property type="component" value="Unassembled WGS sequence"/>
</dbReference>
<dbReference type="EMBL" id="JAINUG010000065">
    <property type="protein sequence ID" value="KAJ8402290.1"/>
    <property type="molecule type" value="Genomic_DNA"/>
</dbReference>
<keyword evidence="3" id="KW-1185">Reference proteome</keyword>
<reference evidence="2" key="1">
    <citation type="journal article" date="2023" name="Science">
        <title>Genome structures resolve the early diversification of teleost fishes.</title>
        <authorList>
            <person name="Parey E."/>
            <person name="Louis A."/>
            <person name="Montfort J."/>
            <person name="Bouchez O."/>
            <person name="Roques C."/>
            <person name="Iampietro C."/>
            <person name="Lluch J."/>
            <person name="Castinel A."/>
            <person name="Donnadieu C."/>
            <person name="Desvignes T."/>
            <person name="Floi Bucao C."/>
            <person name="Jouanno E."/>
            <person name="Wen M."/>
            <person name="Mejri S."/>
            <person name="Dirks R."/>
            <person name="Jansen H."/>
            <person name="Henkel C."/>
            <person name="Chen W.J."/>
            <person name="Zahm M."/>
            <person name="Cabau C."/>
            <person name="Klopp C."/>
            <person name="Thompson A.W."/>
            <person name="Robinson-Rechavi M."/>
            <person name="Braasch I."/>
            <person name="Lecointre G."/>
            <person name="Bobe J."/>
            <person name="Postlethwait J.H."/>
            <person name="Berthelot C."/>
            <person name="Roest Crollius H."/>
            <person name="Guiguen Y."/>
        </authorList>
    </citation>
    <scope>NUCLEOTIDE SEQUENCE</scope>
    <source>
        <strain evidence="2">NC1722</strain>
    </source>
</reference>
<feature type="transmembrane region" description="Helical" evidence="1">
    <location>
        <begin position="33"/>
        <end position="61"/>
    </location>
</feature>
<sequence>MCVRESKPFHWNRVSHTETGATLEDLSQKQTSLVAVAGAVIGAILALFLITVFTIVLLMACRSQPPIYSDKVIDLPPTHKPPPPYTERPAAIPLVVSHTQGTHPFPQAHRVDRRGEVTERVPMMGVACKDSRNPPRAAVLSRLDLPPQGGGPCLHQSPRTLCVINFKRYPGDHRILSPISKLREKD</sequence>
<evidence type="ECO:0000256" key="1">
    <source>
        <dbReference type="SAM" id="Phobius"/>
    </source>
</evidence>
<organism evidence="2 3">
    <name type="scientific">Aldrovandia affinis</name>
    <dbReference type="NCBI Taxonomy" id="143900"/>
    <lineage>
        <taxon>Eukaryota</taxon>
        <taxon>Metazoa</taxon>
        <taxon>Chordata</taxon>
        <taxon>Craniata</taxon>
        <taxon>Vertebrata</taxon>
        <taxon>Euteleostomi</taxon>
        <taxon>Actinopterygii</taxon>
        <taxon>Neopterygii</taxon>
        <taxon>Teleostei</taxon>
        <taxon>Notacanthiformes</taxon>
        <taxon>Halosauridae</taxon>
        <taxon>Aldrovandia</taxon>
    </lineage>
</organism>
<keyword evidence="1" id="KW-1133">Transmembrane helix</keyword>
<dbReference type="AlphaFoldDB" id="A0AAD7SGU7"/>
<comment type="caution">
    <text evidence="2">The sequence shown here is derived from an EMBL/GenBank/DDBJ whole genome shotgun (WGS) entry which is preliminary data.</text>
</comment>
<gene>
    <name evidence="2" type="ORF">AAFF_G00371550</name>
</gene>
<name>A0AAD7SGU7_9TELE</name>